<dbReference type="SUPFAM" id="SSF48452">
    <property type="entry name" value="TPR-like"/>
    <property type="match status" value="1"/>
</dbReference>
<feature type="chain" id="PRO_5002939780" evidence="3">
    <location>
        <begin position="23"/>
        <end position="272"/>
    </location>
</feature>
<dbReference type="PROSITE" id="PS50005">
    <property type="entry name" value="TPR"/>
    <property type="match status" value="1"/>
</dbReference>
<evidence type="ECO:0000313" key="4">
    <source>
        <dbReference type="EMBL" id="ACR01855.1"/>
    </source>
</evidence>
<dbReference type="SMART" id="SM00028">
    <property type="entry name" value="TPR"/>
    <property type="match status" value="2"/>
</dbReference>
<dbReference type="HOGENOM" id="CLU_1014296_0_0_4"/>
<evidence type="ECO:0000313" key="5">
    <source>
        <dbReference type="Proteomes" id="UP000002186"/>
    </source>
</evidence>
<feature type="signal peptide" evidence="3">
    <location>
        <begin position="1"/>
        <end position="22"/>
    </location>
</feature>
<dbReference type="EMBL" id="CP001281">
    <property type="protein sequence ID" value="ACR01855.1"/>
    <property type="molecule type" value="Genomic_DNA"/>
</dbReference>
<feature type="repeat" description="TPR" evidence="1">
    <location>
        <begin position="141"/>
        <end position="174"/>
    </location>
</feature>
<organism evidence="4 5">
    <name type="scientific">Thauera aminoaromatica</name>
    <dbReference type="NCBI Taxonomy" id="164330"/>
    <lineage>
        <taxon>Bacteria</taxon>
        <taxon>Pseudomonadati</taxon>
        <taxon>Pseudomonadota</taxon>
        <taxon>Betaproteobacteria</taxon>
        <taxon>Rhodocyclales</taxon>
        <taxon>Zoogloeaceae</taxon>
        <taxon>Thauera</taxon>
    </lineage>
</organism>
<feature type="compositionally biased region" description="Low complexity" evidence="2">
    <location>
        <begin position="203"/>
        <end position="234"/>
    </location>
</feature>
<reference evidence="5" key="1">
    <citation type="submission" date="2009-05" db="EMBL/GenBank/DDBJ databases">
        <title>Complete sequence of chromosome of Thauera sp. MZ1T.</title>
        <authorList>
            <consortium name="US DOE Joint Genome Institute"/>
            <person name="Lucas S."/>
            <person name="Copeland A."/>
            <person name="Lapidus A."/>
            <person name="Glavina del Rio T."/>
            <person name="Dalin E."/>
            <person name="Tice H."/>
            <person name="Bruce D."/>
            <person name="Goodwin L."/>
            <person name="Pitluck S."/>
            <person name="Sims D."/>
            <person name="Brettin T."/>
            <person name="Detter J.C."/>
            <person name="Han C."/>
            <person name="Larimer F."/>
            <person name="Land M."/>
            <person name="Hauser L."/>
            <person name="Kyrpides N."/>
            <person name="Mikhailova N."/>
            <person name="Sayler G.S."/>
        </authorList>
    </citation>
    <scope>NUCLEOTIDE SEQUENCE [LARGE SCALE GENOMIC DNA]</scope>
    <source>
        <strain evidence="5">MZ1T</strain>
    </source>
</reference>
<feature type="compositionally biased region" description="Pro residues" evidence="2">
    <location>
        <begin position="191"/>
        <end position="202"/>
    </location>
</feature>
<dbReference type="Pfam" id="PF14559">
    <property type="entry name" value="TPR_19"/>
    <property type="match status" value="1"/>
</dbReference>
<dbReference type="KEGG" id="tmz:Tmz1t_3260"/>
<dbReference type="eggNOG" id="COG0457">
    <property type="taxonomic scope" value="Bacteria"/>
</dbReference>
<keyword evidence="1" id="KW-0802">TPR repeat</keyword>
<gene>
    <name evidence="4" type="ordered locus">Tmz1t_3260</name>
</gene>
<proteinExistence type="predicted"/>
<dbReference type="Gene3D" id="1.25.40.10">
    <property type="entry name" value="Tetratricopeptide repeat domain"/>
    <property type="match status" value="1"/>
</dbReference>
<dbReference type="AlphaFoldDB" id="C4KBX4"/>
<dbReference type="STRING" id="85643.Tmz1t_3260"/>
<reference evidence="4 5" key="2">
    <citation type="journal article" date="2012" name="Stand. Genomic Sci.">
        <title>Complete genome sequence of Thauera aminoaromatica strain MZ1T.</title>
        <authorList>
            <person name="Jiang K."/>
            <person name="Sanseverino J."/>
            <person name="Chauhan A."/>
            <person name="Lucas S."/>
            <person name="Copeland A."/>
            <person name="Lapidus A."/>
            <person name="Del Rio T.G."/>
            <person name="Dalin E."/>
            <person name="Tice H."/>
            <person name="Bruce D."/>
            <person name="Goodwin L."/>
            <person name="Pitluck S."/>
            <person name="Sims D."/>
            <person name="Brettin T."/>
            <person name="Detter J.C."/>
            <person name="Han C."/>
            <person name="Chang Y.J."/>
            <person name="Larimer F."/>
            <person name="Land M."/>
            <person name="Hauser L."/>
            <person name="Kyrpides N.C."/>
            <person name="Mikhailova N."/>
            <person name="Moser S."/>
            <person name="Jegier P."/>
            <person name="Close D."/>
            <person name="Debruyn J.M."/>
            <person name="Wang Y."/>
            <person name="Layton A.C."/>
            <person name="Allen M.S."/>
            <person name="Sayler G.S."/>
        </authorList>
    </citation>
    <scope>NUCLEOTIDE SEQUENCE [LARGE SCALE GENOMIC DNA]</scope>
    <source>
        <strain evidence="4 5">MZ1T</strain>
    </source>
</reference>
<dbReference type="InterPro" id="IPR019734">
    <property type="entry name" value="TPR_rpt"/>
</dbReference>
<evidence type="ECO:0000256" key="3">
    <source>
        <dbReference type="SAM" id="SignalP"/>
    </source>
</evidence>
<evidence type="ECO:0000256" key="1">
    <source>
        <dbReference type="PROSITE-ProRule" id="PRU00339"/>
    </source>
</evidence>
<dbReference type="RefSeq" id="WP_012585883.1">
    <property type="nucleotide sequence ID" value="NC_011662.2"/>
</dbReference>
<protein>
    <submittedName>
        <fullName evidence="4">Tetratricopeptide TPR_2 repeat protein</fullName>
    </submittedName>
</protein>
<keyword evidence="3" id="KW-0732">Signal</keyword>
<evidence type="ECO:0000256" key="2">
    <source>
        <dbReference type="SAM" id="MobiDB-lite"/>
    </source>
</evidence>
<feature type="region of interest" description="Disordered" evidence="2">
    <location>
        <begin position="187"/>
        <end position="253"/>
    </location>
</feature>
<name>C4KBX4_THASP</name>
<dbReference type="Proteomes" id="UP000002186">
    <property type="component" value="Chromosome"/>
</dbReference>
<sequence>MVKVLRAAVLLAGSIAMTGASAGTEADYQALRAWCVQRLQNQNNAAWQAANNPQKYFHFHHFCFGMQWENKVVGSASQKERERYVGSIVNETSYIISHAARSHFLMPEVYFLRGWAQYYGKQHIEAESALLNALQLDPRHARAAAQLATLYRATDRRAKAAEVVRTALKLSPNDFRLRKMGEEFGVELPPLVRPPAPKPAAPDEPSQAEPADAAPATTEATVTQEAATAARSAAQVDQDAGTAEGASQGCRFCPPAEIQKRWRESFGEPQKP</sequence>
<dbReference type="InterPro" id="IPR011990">
    <property type="entry name" value="TPR-like_helical_dom_sf"/>
</dbReference>
<keyword evidence="5" id="KW-1185">Reference proteome</keyword>
<accession>C4KBX4</accession>